<dbReference type="SUPFAM" id="SSF57850">
    <property type="entry name" value="RING/U-box"/>
    <property type="match status" value="1"/>
</dbReference>
<evidence type="ECO:0000313" key="6">
    <source>
        <dbReference type="Proteomes" id="UP001159428"/>
    </source>
</evidence>
<protein>
    <recommendedName>
        <fullName evidence="4">RING-CH-type domain-containing protein</fullName>
    </recommendedName>
</protein>
<gene>
    <name evidence="5" type="ORF">PMEA_00003255</name>
</gene>
<organism evidence="5 6">
    <name type="scientific">Pocillopora meandrina</name>
    <dbReference type="NCBI Taxonomy" id="46732"/>
    <lineage>
        <taxon>Eukaryota</taxon>
        <taxon>Metazoa</taxon>
        <taxon>Cnidaria</taxon>
        <taxon>Anthozoa</taxon>
        <taxon>Hexacorallia</taxon>
        <taxon>Scleractinia</taxon>
        <taxon>Astrocoeniina</taxon>
        <taxon>Pocilloporidae</taxon>
        <taxon>Pocillopora</taxon>
    </lineage>
</organism>
<dbReference type="Proteomes" id="UP001159428">
    <property type="component" value="Unassembled WGS sequence"/>
</dbReference>
<feature type="non-terminal residue" evidence="5">
    <location>
        <position position="121"/>
    </location>
</feature>
<keyword evidence="2" id="KW-0863">Zinc-finger</keyword>
<dbReference type="Gene3D" id="3.30.40.10">
    <property type="entry name" value="Zinc/RING finger domain, C3HC4 (zinc finger)"/>
    <property type="match status" value="1"/>
</dbReference>
<evidence type="ECO:0000256" key="2">
    <source>
        <dbReference type="ARBA" id="ARBA00022771"/>
    </source>
</evidence>
<comment type="caution">
    <text evidence="5">The sequence shown here is derived from an EMBL/GenBank/DDBJ whole genome shotgun (WGS) entry which is preliminary data.</text>
</comment>
<dbReference type="InterPro" id="IPR011016">
    <property type="entry name" value="Znf_RING-CH"/>
</dbReference>
<keyword evidence="1" id="KW-0479">Metal-binding</keyword>
<evidence type="ECO:0000256" key="1">
    <source>
        <dbReference type="ARBA" id="ARBA00022723"/>
    </source>
</evidence>
<dbReference type="GO" id="GO:0008270">
    <property type="term" value="F:zinc ion binding"/>
    <property type="evidence" value="ECO:0007669"/>
    <property type="project" value="UniProtKB-KW"/>
</dbReference>
<dbReference type="EMBL" id="CALNXJ010000111">
    <property type="protein sequence ID" value="CAH3164956.1"/>
    <property type="molecule type" value="Genomic_DNA"/>
</dbReference>
<dbReference type="PROSITE" id="PS51292">
    <property type="entry name" value="ZF_RING_CH"/>
    <property type="match status" value="1"/>
</dbReference>
<evidence type="ECO:0000313" key="5">
    <source>
        <dbReference type="EMBL" id="CAH3164956.1"/>
    </source>
</evidence>
<evidence type="ECO:0000259" key="4">
    <source>
        <dbReference type="PROSITE" id="PS51292"/>
    </source>
</evidence>
<keyword evidence="3" id="KW-0862">Zinc</keyword>
<evidence type="ECO:0000256" key="3">
    <source>
        <dbReference type="ARBA" id="ARBA00022833"/>
    </source>
</evidence>
<dbReference type="AlphaFoldDB" id="A0AAU9Y212"/>
<keyword evidence="6" id="KW-1185">Reference proteome</keyword>
<dbReference type="Pfam" id="PF12906">
    <property type="entry name" value="RINGv"/>
    <property type="match status" value="1"/>
</dbReference>
<sequence>CSYFREGEGVDDEELPEEESAAFRNVNFQKILICMSQSICCIYHSSGEQAPKTQCYCSGSVKHMHASCLLTWFKQKLKKTCELCHKSDQEKGQTIYAEVMNLMCSTFHCDDVFCALLPQVK</sequence>
<dbReference type="InterPro" id="IPR013083">
    <property type="entry name" value="Znf_RING/FYVE/PHD"/>
</dbReference>
<feature type="non-terminal residue" evidence="5">
    <location>
        <position position="1"/>
    </location>
</feature>
<name>A0AAU9Y212_9CNID</name>
<dbReference type="SMART" id="SM00744">
    <property type="entry name" value="RINGv"/>
    <property type="match status" value="1"/>
</dbReference>
<accession>A0AAU9Y212</accession>
<reference evidence="5 6" key="1">
    <citation type="submission" date="2022-05" db="EMBL/GenBank/DDBJ databases">
        <authorList>
            <consortium name="Genoscope - CEA"/>
            <person name="William W."/>
        </authorList>
    </citation>
    <scope>NUCLEOTIDE SEQUENCE [LARGE SCALE GENOMIC DNA]</scope>
</reference>
<proteinExistence type="predicted"/>
<feature type="domain" description="RING-CH-type" evidence="4">
    <location>
        <begin position="32"/>
        <end position="91"/>
    </location>
</feature>